<dbReference type="PANTHER" id="PTHR15574">
    <property type="entry name" value="WD REPEAT DOMAIN-CONTAINING FAMILY"/>
    <property type="match status" value="1"/>
</dbReference>
<feature type="compositionally biased region" description="Acidic residues" evidence="4">
    <location>
        <begin position="133"/>
        <end position="149"/>
    </location>
</feature>
<reference evidence="5" key="1">
    <citation type="journal article" date="2014" name="Insect Biochem. Mol. Biol.">
        <title>An insight into the sialome of the frog biting fly, Corethrella appendiculata.</title>
        <authorList>
            <person name="Ribeiro J.M.C."/>
            <person name="Chagas A.C."/>
            <person name="Pham V.M."/>
            <person name="Lounibos L.P."/>
            <person name="Calvo E."/>
        </authorList>
    </citation>
    <scope>NUCLEOTIDE SEQUENCE</scope>
    <source>
        <tissue evidence="5">Salivary glands</tissue>
    </source>
</reference>
<protein>
    <submittedName>
        <fullName evidence="5">Putative wd-repeat protein</fullName>
    </submittedName>
</protein>
<dbReference type="Pfam" id="PF00400">
    <property type="entry name" value="WD40"/>
    <property type="match status" value="3"/>
</dbReference>
<dbReference type="PROSITE" id="PS50294">
    <property type="entry name" value="WD_REPEATS_REGION"/>
    <property type="match status" value="1"/>
</dbReference>
<dbReference type="InterPro" id="IPR015943">
    <property type="entry name" value="WD40/YVTN_repeat-like_dom_sf"/>
</dbReference>
<feature type="region of interest" description="Disordered" evidence="4">
    <location>
        <begin position="1"/>
        <end position="47"/>
    </location>
</feature>
<dbReference type="InterPro" id="IPR036322">
    <property type="entry name" value="WD40_repeat_dom_sf"/>
</dbReference>
<feature type="repeat" description="WD" evidence="3">
    <location>
        <begin position="254"/>
        <end position="295"/>
    </location>
</feature>
<dbReference type="Gene3D" id="2.130.10.10">
    <property type="entry name" value="YVTN repeat-like/Quinoprotein amine dehydrogenase"/>
    <property type="match status" value="1"/>
</dbReference>
<dbReference type="InterPro" id="IPR045151">
    <property type="entry name" value="DCAF8"/>
</dbReference>
<keyword evidence="1 3" id="KW-0853">WD repeat</keyword>
<evidence type="ECO:0000313" key="5">
    <source>
        <dbReference type="EMBL" id="JAB57123.1"/>
    </source>
</evidence>
<dbReference type="EMBL" id="GANO01002748">
    <property type="protein sequence ID" value="JAB57123.1"/>
    <property type="molecule type" value="mRNA"/>
</dbReference>
<feature type="compositionally biased region" description="Low complexity" evidence="4">
    <location>
        <begin position="150"/>
        <end position="172"/>
    </location>
</feature>
<feature type="region of interest" description="Disordered" evidence="4">
    <location>
        <begin position="626"/>
        <end position="655"/>
    </location>
</feature>
<dbReference type="PANTHER" id="PTHR15574:SF21">
    <property type="entry name" value="DDB1- AND CUL4-ASSOCIATED FACTOR 8"/>
    <property type="match status" value="1"/>
</dbReference>
<evidence type="ECO:0000256" key="1">
    <source>
        <dbReference type="ARBA" id="ARBA00022574"/>
    </source>
</evidence>
<sequence length="655" mass="73656">DPTTIENTDAMSPDEGKKSTETDENVASTSGLQPITESELKAENENEITETAATTAITTTTETAEEMLNSRTNVFAIRSNRRRRYRTNLISSDTDSDSNDIPISSAAFGEVLNRIVSNGSSSNNNNNNNGADDSNDDDNDDDTDHDDENSSVSSDSSSDSSDFNLDDFQNNSTSDSHDDIMLDSDNVSDVLNDSNNEPQDYTSLKSENLKHNWFMLKELQYRSMGNSKNLKLFQTRAYASLYLVERLGLLHKLDKQHRGCVNSINFNLRGNLITSGSDDLKIVIWNWSERKVVKSLASGHKSNIFQTKFIEYGNYSNELNVISSARDGQLRQTQISPSGGSQSNLLLRHSQAIHKITLSSINPHEILTAGEDGLVKSFDLRTNLSTKLSKTPKRLFSISAHPFDDQYCVSSSDHIVRVYDRRDTKKPLKQMWPENIREGDSSSQGVTCCVYNSLGTEILASYGDDDIYLFDNVNYEQGKFLHRYNGHFNSRTIKGVNFFGLNSEYIVSGSDCGNIFIWDKETEVIAKWMKGDNAGVVNCLETHPNFPVLATCGLDHDIKMWIPKFTDKEKEKYATRENLEKMVRRNMKMRTSSRNAFSYDDQLVDFIIFNNQLSASRFRRVIASSDSSDSSIDDDDENASGGDRENRNLMRCNPS</sequence>
<evidence type="ECO:0000256" key="4">
    <source>
        <dbReference type="SAM" id="MobiDB-lite"/>
    </source>
</evidence>
<dbReference type="SMART" id="SM00320">
    <property type="entry name" value="WD40"/>
    <property type="match status" value="7"/>
</dbReference>
<feature type="compositionally biased region" description="Polar residues" evidence="4">
    <location>
        <begin position="25"/>
        <end position="36"/>
    </location>
</feature>
<dbReference type="PROSITE" id="PS50082">
    <property type="entry name" value="WD_REPEATS_2"/>
    <property type="match status" value="1"/>
</dbReference>
<accession>U5EI71</accession>
<dbReference type="SUPFAM" id="SSF50978">
    <property type="entry name" value="WD40 repeat-like"/>
    <property type="match status" value="1"/>
</dbReference>
<feature type="non-terminal residue" evidence="5">
    <location>
        <position position="1"/>
    </location>
</feature>
<feature type="region of interest" description="Disordered" evidence="4">
    <location>
        <begin position="117"/>
        <end position="202"/>
    </location>
</feature>
<feature type="compositionally biased region" description="Low complexity" evidence="4">
    <location>
        <begin position="117"/>
        <end position="132"/>
    </location>
</feature>
<organism evidence="5">
    <name type="scientific">Corethrella appendiculata</name>
    <dbReference type="NCBI Taxonomy" id="1370023"/>
    <lineage>
        <taxon>Eukaryota</taxon>
        <taxon>Metazoa</taxon>
        <taxon>Ecdysozoa</taxon>
        <taxon>Arthropoda</taxon>
        <taxon>Hexapoda</taxon>
        <taxon>Insecta</taxon>
        <taxon>Pterygota</taxon>
        <taxon>Neoptera</taxon>
        <taxon>Endopterygota</taxon>
        <taxon>Diptera</taxon>
        <taxon>Nematocera</taxon>
        <taxon>Culicoidea</taxon>
        <taxon>Chaoboridae</taxon>
        <taxon>Corethrella</taxon>
    </lineage>
</organism>
<keyword evidence="2" id="KW-0677">Repeat</keyword>
<dbReference type="GO" id="GO:0080008">
    <property type="term" value="C:Cul4-RING E3 ubiquitin ligase complex"/>
    <property type="evidence" value="ECO:0007669"/>
    <property type="project" value="TreeGrafter"/>
</dbReference>
<proteinExistence type="evidence at transcript level"/>
<dbReference type="InterPro" id="IPR001680">
    <property type="entry name" value="WD40_rpt"/>
</dbReference>
<name>U5EI71_9DIPT</name>
<feature type="compositionally biased region" description="Low complexity" evidence="4">
    <location>
        <begin position="183"/>
        <end position="196"/>
    </location>
</feature>
<feature type="compositionally biased region" description="Polar residues" evidence="4">
    <location>
        <begin position="1"/>
        <end position="10"/>
    </location>
</feature>
<dbReference type="GO" id="GO:0005737">
    <property type="term" value="C:cytoplasm"/>
    <property type="evidence" value="ECO:0007669"/>
    <property type="project" value="TreeGrafter"/>
</dbReference>
<dbReference type="AlphaFoldDB" id="U5EI71"/>
<evidence type="ECO:0000256" key="2">
    <source>
        <dbReference type="ARBA" id="ARBA00022737"/>
    </source>
</evidence>
<evidence type="ECO:0000256" key="3">
    <source>
        <dbReference type="PROSITE-ProRule" id="PRU00221"/>
    </source>
</evidence>